<keyword evidence="2" id="KW-1133">Transmembrane helix</keyword>
<dbReference type="InterPro" id="IPR021213">
    <property type="entry name" value="DUF2567"/>
</dbReference>
<feature type="transmembrane region" description="Helical" evidence="2">
    <location>
        <begin position="132"/>
        <end position="162"/>
    </location>
</feature>
<keyword evidence="2" id="KW-0812">Transmembrane</keyword>
<feature type="transmembrane region" description="Helical" evidence="2">
    <location>
        <begin position="64"/>
        <end position="86"/>
    </location>
</feature>
<keyword evidence="2" id="KW-0472">Membrane</keyword>
<proteinExistence type="predicted"/>
<dbReference type="EMBL" id="JADMLG010000014">
    <property type="protein sequence ID" value="MBH0780157.1"/>
    <property type="molecule type" value="Genomic_DNA"/>
</dbReference>
<keyword evidence="4" id="KW-1185">Reference proteome</keyword>
<evidence type="ECO:0000313" key="3">
    <source>
        <dbReference type="EMBL" id="MBH0780157.1"/>
    </source>
</evidence>
<evidence type="ECO:0000313" key="4">
    <source>
        <dbReference type="Proteomes" id="UP000655751"/>
    </source>
</evidence>
<feature type="transmembrane region" description="Helical" evidence="2">
    <location>
        <begin position="12"/>
        <end position="37"/>
    </location>
</feature>
<organism evidence="3 4">
    <name type="scientific">Nocardia bovistercoris</name>
    <dbReference type="NCBI Taxonomy" id="2785916"/>
    <lineage>
        <taxon>Bacteria</taxon>
        <taxon>Bacillati</taxon>
        <taxon>Actinomycetota</taxon>
        <taxon>Actinomycetes</taxon>
        <taxon>Mycobacteriales</taxon>
        <taxon>Nocardiaceae</taxon>
        <taxon>Nocardia</taxon>
    </lineage>
</organism>
<dbReference type="Pfam" id="PF10821">
    <property type="entry name" value="DUF2567"/>
    <property type="match status" value="1"/>
</dbReference>
<dbReference type="RefSeq" id="WP_196152473.1">
    <property type="nucleotide sequence ID" value="NZ_JADMLG010000014.1"/>
</dbReference>
<feature type="transmembrane region" description="Helical" evidence="2">
    <location>
        <begin position="93"/>
        <end position="112"/>
    </location>
</feature>
<comment type="caution">
    <text evidence="3">The sequence shown here is derived from an EMBL/GenBank/DDBJ whole genome shotgun (WGS) entry which is preliminary data.</text>
</comment>
<feature type="region of interest" description="Disordered" evidence="1">
    <location>
        <begin position="182"/>
        <end position="215"/>
    </location>
</feature>
<evidence type="ECO:0000256" key="2">
    <source>
        <dbReference type="SAM" id="Phobius"/>
    </source>
</evidence>
<reference evidence="3" key="1">
    <citation type="submission" date="2020-11" db="EMBL/GenBank/DDBJ databases">
        <title>Nocardia NEAU-351.nov., a novel actinomycete isolated from the cow dung.</title>
        <authorList>
            <person name="Zhang X."/>
        </authorList>
    </citation>
    <scope>NUCLEOTIDE SEQUENCE</scope>
    <source>
        <strain evidence="3">NEAU-351</strain>
    </source>
</reference>
<protein>
    <submittedName>
        <fullName evidence="3">DUF2567 domain-containing protein</fullName>
    </submittedName>
</protein>
<accession>A0A931N5X0</accession>
<gene>
    <name evidence="3" type="ORF">IT779_28185</name>
</gene>
<sequence>MGAAERSGLRREVGAALLVVAGVVCTGVIGGVLWGVIAPAEQLLVTQPGRGSALTGESVHQFDALAIFACLGAAIGVVSAAGAWRLRTARGPLLQVGLLVGSLLGAFAMRLFGEAVAEWQHPRPDDPPVGQIITIAPVLGSALALIVQPLIASIVVLFLAALSPREDLGTGYTGAFGARGPVPRYGPNAPDGAPGGLIQYGPYESDPLPQSRSVR</sequence>
<dbReference type="AlphaFoldDB" id="A0A931N5X0"/>
<dbReference type="Proteomes" id="UP000655751">
    <property type="component" value="Unassembled WGS sequence"/>
</dbReference>
<evidence type="ECO:0000256" key="1">
    <source>
        <dbReference type="SAM" id="MobiDB-lite"/>
    </source>
</evidence>
<name>A0A931N5X0_9NOCA</name>